<name>A0ABU4P1K9_AZOBR</name>
<proteinExistence type="predicted"/>
<feature type="transmembrane region" description="Helical" evidence="1">
    <location>
        <begin position="20"/>
        <end position="38"/>
    </location>
</feature>
<accession>A0ABU4P1K9</accession>
<dbReference type="EMBL" id="JAWXYC010000001">
    <property type="protein sequence ID" value="MDX5950185.1"/>
    <property type="molecule type" value="Genomic_DNA"/>
</dbReference>
<evidence type="ECO:0000313" key="3">
    <source>
        <dbReference type="Proteomes" id="UP001277471"/>
    </source>
</evidence>
<gene>
    <name evidence="2" type="ORF">SIM66_03045</name>
</gene>
<protein>
    <submittedName>
        <fullName evidence="2">Uncharacterized protein</fullName>
    </submittedName>
</protein>
<feature type="transmembrane region" description="Helical" evidence="1">
    <location>
        <begin position="112"/>
        <end position="134"/>
    </location>
</feature>
<sequence>MSVDVQNAATPPSQRSRLRWRGYGIGIVLLIVALAALVQTSSGKTLLPPFLSFDQSASEHVTNMTVRASVAFVSAKSINAALSVAKSAQFSLGVVLSGSISPAQILDPLDELISQFSTILLYASASAAALRFVLSTITAPWVEHLALVGLALMAIGYARQPDTLRPSGRLLSVGLFALSLAVTLRIGLPAVLALSKLVSENYMTPEFDRAAAALAQAASDLAPPVTQGYDAIADYARRISAEHVWTRLGMLFDHTTTIITVMFLDIVVFPLALGWLGLRLFKHFFGGVVKKEGAEVRGVLNAIEKRLATLSDRKA</sequence>
<keyword evidence="1" id="KW-0472">Membrane</keyword>
<comment type="caution">
    <text evidence="2">The sequence shown here is derived from an EMBL/GenBank/DDBJ whole genome shotgun (WGS) entry which is preliminary data.</text>
</comment>
<keyword evidence="1" id="KW-0812">Transmembrane</keyword>
<organism evidence="2 3">
    <name type="scientific">Azospirillum brasilense</name>
    <dbReference type="NCBI Taxonomy" id="192"/>
    <lineage>
        <taxon>Bacteria</taxon>
        <taxon>Pseudomonadati</taxon>
        <taxon>Pseudomonadota</taxon>
        <taxon>Alphaproteobacteria</taxon>
        <taxon>Rhodospirillales</taxon>
        <taxon>Azospirillaceae</taxon>
        <taxon>Azospirillum</taxon>
    </lineage>
</organism>
<dbReference type="GeneID" id="56451814"/>
<keyword evidence="3" id="KW-1185">Reference proteome</keyword>
<dbReference type="Proteomes" id="UP001277471">
    <property type="component" value="Unassembled WGS sequence"/>
</dbReference>
<feature type="transmembrane region" description="Helical" evidence="1">
    <location>
        <begin position="140"/>
        <end position="158"/>
    </location>
</feature>
<evidence type="ECO:0000256" key="1">
    <source>
        <dbReference type="SAM" id="Phobius"/>
    </source>
</evidence>
<keyword evidence="1" id="KW-1133">Transmembrane helix</keyword>
<feature type="transmembrane region" description="Helical" evidence="1">
    <location>
        <begin position="258"/>
        <end position="281"/>
    </location>
</feature>
<feature type="transmembrane region" description="Helical" evidence="1">
    <location>
        <begin position="170"/>
        <end position="194"/>
    </location>
</feature>
<reference evidence="2 3" key="1">
    <citation type="submission" date="2023-11" db="EMBL/GenBank/DDBJ databases">
        <title>MicrobeMod: A computational toolkit for identifying prokaryotic methylation and restriction-modification with nanopore sequencing.</title>
        <authorList>
            <person name="Crits-Christoph A."/>
            <person name="Kang S.C."/>
            <person name="Lee H."/>
            <person name="Ostrov N."/>
        </authorList>
    </citation>
    <scope>NUCLEOTIDE SEQUENCE [LARGE SCALE GENOMIC DNA]</scope>
    <source>
        <strain evidence="2 3">ATCC 29145</strain>
    </source>
</reference>
<evidence type="ECO:0000313" key="2">
    <source>
        <dbReference type="EMBL" id="MDX5950185.1"/>
    </source>
</evidence>
<dbReference type="RefSeq" id="WP_137165254.1">
    <property type="nucleotide sequence ID" value="NZ_CP032342.1"/>
</dbReference>